<name>A0ACC2BNP1_DIPCM</name>
<proteinExistence type="predicted"/>
<accession>A0ACC2BNP1</accession>
<dbReference type="EMBL" id="CM055105">
    <property type="protein sequence ID" value="KAJ7531361.1"/>
    <property type="molecule type" value="Genomic_DNA"/>
</dbReference>
<gene>
    <name evidence="1" type="ORF">O6H91_14G041500</name>
</gene>
<sequence>MDLAIARDSFSLHSALHPNGALLPLPYITRIPCGTFIRLGRSIFTRRRSSANYAHSKNCVSFRACSLQEKDAVKPTLAALASPPSVEETNLLGATNNLVKSLEKVEVLDLSGNKVQLPNLWKDRIAVIGFARHFGCILCRKRADILASKKNDMDAAKVSLILIGPGNVDQARVFVQQTNFPGEVYADPSHAAYESLEFVSSLSSTFTPKGAWRLVTAHVEGYRQDWALSFQKDTILRGGGQQGGILVAGPGIDRIIYLHKDKEAGDDPNIEEKILAYCVALTCQQLLLQSTNKKCSCNFVKYKLL</sequence>
<evidence type="ECO:0000313" key="2">
    <source>
        <dbReference type="Proteomes" id="UP001162992"/>
    </source>
</evidence>
<protein>
    <submittedName>
        <fullName evidence="1">Uncharacterized protein</fullName>
    </submittedName>
</protein>
<keyword evidence="2" id="KW-1185">Reference proteome</keyword>
<reference evidence="2" key="1">
    <citation type="journal article" date="2024" name="Proc. Natl. Acad. Sci. U.S.A.">
        <title>Extraordinary preservation of gene collinearity over three hundred million years revealed in homosporous lycophytes.</title>
        <authorList>
            <person name="Li C."/>
            <person name="Wickell D."/>
            <person name="Kuo L.Y."/>
            <person name="Chen X."/>
            <person name="Nie B."/>
            <person name="Liao X."/>
            <person name="Peng D."/>
            <person name="Ji J."/>
            <person name="Jenkins J."/>
            <person name="Williams M."/>
            <person name="Shu S."/>
            <person name="Plott C."/>
            <person name="Barry K."/>
            <person name="Rajasekar S."/>
            <person name="Grimwood J."/>
            <person name="Han X."/>
            <person name="Sun S."/>
            <person name="Hou Z."/>
            <person name="He W."/>
            <person name="Dai G."/>
            <person name="Sun C."/>
            <person name="Schmutz J."/>
            <person name="Leebens-Mack J.H."/>
            <person name="Li F.W."/>
            <person name="Wang L."/>
        </authorList>
    </citation>
    <scope>NUCLEOTIDE SEQUENCE [LARGE SCALE GENOMIC DNA]</scope>
    <source>
        <strain evidence="2">cv. PW_Plant_1</strain>
    </source>
</reference>
<evidence type="ECO:0000313" key="1">
    <source>
        <dbReference type="EMBL" id="KAJ7531361.1"/>
    </source>
</evidence>
<comment type="caution">
    <text evidence="1">The sequence shown here is derived from an EMBL/GenBank/DDBJ whole genome shotgun (WGS) entry which is preliminary data.</text>
</comment>
<organism evidence="1 2">
    <name type="scientific">Diphasiastrum complanatum</name>
    <name type="common">Issler's clubmoss</name>
    <name type="synonym">Lycopodium complanatum</name>
    <dbReference type="NCBI Taxonomy" id="34168"/>
    <lineage>
        <taxon>Eukaryota</taxon>
        <taxon>Viridiplantae</taxon>
        <taxon>Streptophyta</taxon>
        <taxon>Embryophyta</taxon>
        <taxon>Tracheophyta</taxon>
        <taxon>Lycopodiopsida</taxon>
        <taxon>Lycopodiales</taxon>
        <taxon>Lycopodiaceae</taxon>
        <taxon>Lycopodioideae</taxon>
        <taxon>Diphasiastrum</taxon>
    </lineage>
</organism>
<dbReference type="Proteomes" id="UP001162992">
    <property type="component" value="Chromosome 14"/>
</dbReference>